<feature type="region of interest" description="Disordered" evidence="2">
    <location>
        <begin position="69"/>
        <end position="125"/>
    </location>
</feature>
<keyword evidence="3" id="KW-0472">Membrane</keyword>
<proteinExistence type="predicted"/>
<feature type="compositionally biased region" description="Low complexity" evidence="2">
    <location>
        <begin position="189"/>
        <end position="205"/>
    </location>
</feature>
<reference evidence="6" key="1">
    <citation type="journal article" date="2019" name="Curr. Biol.">
        <title>Genome Sequence of Striga asiatica Provides Insight into the Evolution of Plant Parasitism.</title>
        <authorList>
            <person name="Yoshida S."/>
            <person name="Kim S."/>
            <person name="Wafula E.K."/>
            <person name="Tanskanen J."/>
            <person name="Kim Y.M."/>
            <person name="Honaas L."/>
            <person name="Yang Z."/>
            <person name="Spallek T."/>
            <person name="Conn C.E."/>
            <person name="Ichihashi Y."/>
            <person name="Cheong K."/>
            <person name="Cui S."/>
            <person name="Der J.P."/>
            <person name="Gundlach H."/>
            <person name="Jiao Y."/>
            <person name="Hori C."/>
            <person name="Ishida J.K."/>
            <person name="Kasahara H."/>
            <person name="Kiba T."/>
            <person name="Kim M.S."/>
            <person name="Koo N."/>
            <person name="Laohavisit A."/>
            <person name="Lee Y.H."/>
            <person name="Lumba S."/>
            <person name="McCourt P."/>
            <person name="Mortimer J.C."/>
            <person name="Mutuku J.M."/>
            <person name="Nomura T."/>
            <person name="Sasaki-Sekimoto Y."/>
            <person name="Seto Y."/>
            <person name="Wang Y."/>
            <person name="Wakatake T."/>
            <person name="Sakakibara H."/>
            <person name="Demura T."/>
            <person name="Yamaguchi S."/>
            <person name="Yoneyama K."/>
            <person name="Manabe R.I."/>
            <person name="Nelson D.C."/>
            <person name="Schulman A.H."/>
            <person name="Timko M.P."/>
            <person name="dePamphilis C.W."/>
            <person name="Choi D."/>
            <person name="Shirasu K."/>
        </authorList>
    </citation>
    <scope>NUCLEOTIDE SEQUENCE [LARGE SCALE GENOMIC DNA]</scope>
    <source>
        <strain evidence="6">cv. UVA1</strain>
    </source>
</reference>
<keyword evidence="3" id="KW-1133">Transmembrane helix</keyword>
<keyword evidence="1" id="KW-0863">Zinc-finger</keyword>
<dbReference type="GO" id="GO:0003676">
    <property type="term" value="F:nucleic acid binding"/>
    <property type="evidence" value="ECO:0007669"/>
    <property type="project" value="InterPro"/>
</dbReference>
<evidence type="ECO:0000313" key="6">
    <source>
        <dbReference type="Proteomes" id="UP000325081"/>
    </source>
</evidence>
<name>A0A5A7PH18_STRAF</name>
<dbReference type="EMBL" id="BKCP01004528">
    <property type="protein sequence ID" value="GER32002.1"/>
    <property type="molecule type" value="Genomic_DNA"/>
</dbReference>
<gene>
    <name evidence="5" type="ORF">STAS_08045</name>
</gene>
<evidence type="ECO:0000313" key="5">
    <source>
        <dbReference type="EMBL" id="GER32002.1"/>
    </source>
</evidence>
<feature type="domain" description="CCHC-type" evidence="4">
    <location>
        <begin position="28"/>
        <end position="41"/>
    </location>
</feature>
<feature type="region of interest" description="Disordered" evidence="2">
    <location>
        <begin position="218"/>
        <end position="237"/>
    </location>
</feature>
<feature type="compositionally biased region" description="Polar residues" evidence="2">
    <location>
        <begin position="222"/>
        <end position="233"/>
    </location>
</feature>
<dbReference type="PROSITE" id="PS50158">
    <property type="entry name" value="ZF_CCHC"/>
    <property type="match status" value="1"/>
</dbReference>
<keyword evidence="1" id="KW-0479">Metal-binding</keyword>
<evidence type="ECO:0000256" key="1">
    <source>
        <dbReference type="PROSITE-ProRule" id="PRU00047"/>
    </source>
</evidence>
<dbReference type="OrthoDB" id="1735292at2759"/>
<feature type="transmembrane region" description="Helical" evidence="3">
    <location>
        <begin position="257"/>
        <end position="287"/>
    </location>
</feature>
<dbReference type="AlphaFoldDB" id="A0A5A7PH18"/>
<organism evidence="5 6">
    <name type="scientific">Striga asiatica</name>
    <name type="common">Asiatic witchweed</name>
    <name type="synonym">Buchnera asiatica</name>
    <dbReference type="NCBI Taxonomy" id="4170"/>
    <lineage>
        <taxon>Eukaryota</taxon>
        <taxon>Viridiplantae</taxon>
        <taxon>Streptophyta</taxon>
        <taxon>Embryophyta</taxon>
        <taxon>Tracheophyta</taxon>
        <taxon>Spermatophyta</taxon>
        <taxon>Magnoliopsida</taxon>
        <taxon>eudicotyledons</taxon>
        <taxon>Gunneridae</taxon>
        <taxon>Pentapetalae</taxon>
        <taxon>asterids</taxon>
        <taxon>lamiids</taxon>
        <taxon>Lamiales</taxon>
        <taxon>Orobanchaceae</taxon>
        <taxon>Buchnereae</taxon>
        <taxon>Striga</taxon>
    </lineage>
</organism>
<dbReference type="GO" id="GO:0008270">
    <property type="term" value="F:zinc ion binding"/>
    <property type="evidence" value="ECO:0007669"/>
    <property type="project" value="UniProtKB-KW"/>
</dbReference>
<accession>A0A5A7PH18</accession>
<dbReference type="SUPFAM" id="SSF57756">
    <property type="entry name" value="Retrovirus zinc finger-like domains"/>
    <property type="match status" value="1"/>
</dbReference>
<evidence type="ECO:0000256" key="2">
    <source>
        <dbReference type="SAM" id="MobiDB-lite"/>
    </source>
</evidence>
<protein>
    <submittedName>
        <fullName evidence="5">Zinc knuckle (CCHC-type) family protein</fullName>
    </submittedName>
</protein>
<feature type="compositionally biased region" description="Polar residues" evidence="2">
    <location>
        <begin position="81"/>
        <end position="105"/>
    </location>
</feature>
<feature type="compositionally biased region" description="Low complexity" evidence="2">
    <location>
        <begin position="71"/>
        <end position="80"/>
    </location>
</feature>
<feature type="region of interest" description="Disordered" evidence="2">
    <location>
        <begin position="183"/>
        <end position="211"/>
    </location>
</feature>
<dbReference type="InterPro" id="IPR036875">
    <property type="entry name" value="Znf_CCHC_sf"/>
</dbReference>
<dbReference type="Proteomes" id="UP000325081">
    <property type="component" value="Unassembled WGS sequence"/>
</dbReference>
<keyword evidence="6" id="KW-1185">Reference proteome</keyword>
<evidence type="ECO:0000259" key="4">
    <source>
        <dbReference type="PROSITE" id="PS50158"/>
    </source>
</evidence>
<dbReference type="InterPro" id="IPR001878">
    <property type="entry name" value="Znf_CCHC"/>
</dbReference>
<keyword evidence="1" id="KW-0862">Zinc</keyword>
<evidence type="ECO:0000256" key="3">
    <source>
        <dbReference type="SAM" id="Phobius"/>
    </source>
</evidence>
<sequence length="416" mass="46578">MNIDSENYYESSKGAYTFRASPMLVNLCFYCGKIGHLDKACAKRLADIDKSCVMEGQYGEWLRAPENGGFSRSNYSSSPSRQNTNSPQQDKNGYQGSSSKINVASGSGKVAGVEETGEAQLSSQSKLKNMQIIGQSSSSQEVHNTSSKQIVSIMASHDEEHNHQQIVCIGQHTEPDLPMLDVQQDTHKSSQISTQPSSSSQPTTSKVKGWKRSKIQDGRLLRSNSQTDNGSNQESHKRSRALMCVPAQFSEEEDGLLLIPLVLVEVLFFLGTVLRVSFRLFIILFALKFKSDWLIGGDWNAIVDISEKRRGKDKILADMISFQNFINQMSMVEWSSSHSSAMVLNCYKTASDHSLMVLVSELTQRKSKARFIFNKQWVEKQDVMAVVKKAWEPLCSGTPMFQFQEKIKQTRVALLK</sequence>
<comment type="caution">
    <text evidence="5">The sequence shown here is derived from an EMBL/GenBank/DDBJ whole genome shotgun (WGS) entry which is preliminary data.</text>
</comment>
<keyword evidence="3" id="KW-0812">Transmembrane</keyword>